<sequence>MTAQSEDKAFLRRRAKEYRKSLLPEEKARRDKFVTDNLFALDEFKNAKTVLCYVSSSREVDTSCIIKQAVLSDKIVAVPRCVDAFGHMEFCRIDSVFDLEPGAFGIMEPNPSCEIMTAFDNGICIVPALVFSEDGYRVGFGKGYYDRFLQSFSGTKIGLAYEEQIIKRIPHDSYDIKSDIIVSDKKVHRV</sequence>
<evidence type="ECO:0000256" key="3">
    <source>
        <dbReference type="ARBA" id="ARBA00022840"/>
    </source>
</evidence>
<proteinExistence type="inferred from homology"/>
<reference evidence="4" key="1">
    <citation type="journal article" date="2013" name="Environ. Microbiol.">
        <title>Microbiota from the distal guts of lean and obese adolescents exhibit partial functional redundancy besides clear differences in community structure.</title>
        <authorList>
            <person name="Ferrer M."/>
            <person name="Ruiz A."/>
            <person name="Lanza F."/>
            <person name="Haange S.B."/>
            <person name="Oberbach A."/>
            <person name="Till H."/>
            <person name="Bargiela R."/>
            <person name="Campoy C."/>
            <person name="Segura M.T."/>
            <person name="Richter M."/>
            <person name="von Bergen M."/>
            <person name="Seifert J."/>
            <person name="Suarez A."/>
        </authorList>
    </citation>
    <scope>NUCLEOTIDE SEQUENCE</scope>
</reference>
<name>K1RQG4_9ZZZZ</name>
<comment type="similarity">
    <text evidence="1">Belongs to the 5-formyltetrahydrofolate cyclo-ligase family.</text>
</comment>
<evidence type="ECO:0000313" key="4">
    <source>
        <dbReference type="EMBL" id="EKC45814.1"/>
    </source>
</evidence>
<dbReference type="AlphaFoldDB" id="K1RQG4"/>
<dbReference type="EMBL" id="AJWY01013793">
    <property type="protein sequence ID" value="EKC45814.1"/>
    <property type="molecule type" value="Genomic_DNA"/>
</dbReference>
<evidence type="ECO:0000256" key="2">
    <source>
        <dbReference type="ARBA" id="ARBA00022741"/>
    </source>
</evidence>
<dbReference type="GO" id="GO:0035999">
    <property type="term" value="P:tetrahydrofolate interconversion"/>
    <property type="evidence" value="ECO:0007669"/>
    <property type="project" value="TreeGrafter"/>
</dbReference>
<dbReference type="GO" id="GO:0009396">
    <property type="term" value="P:folic acid-containing compound biosynthetic process"/>
    <property type="evidence" value="ECO:0007669"/>
    <property type="project" value="TreeGrafter"/>
</dbReference>
<keyword evidence="3" id="KW-0067">ATP-binding</keyword>
<gene>
    <name evidence="4" type="ORF">LEA_20078</name>
</gene>
<keyword evidence="2" id="KW-0547">Nucleotide-binding</keyword>
<protein>
    <submittedName>
        <fullName evidence="4">5-formyltetrahydrofolate cyclo-ligase</fullName>
        <ecNumber evidence="4">6.3.3.2</ecNumber>
    </submittedName>
</protein>
<dbReference type="InterPro" id="IPR024185">
    <property type="entry name" value="FTHF_cligase-like_sf"/>
</dbReference>
<dbReference type="InterPro" id="IPR037171">
    <property type="entry name" value="NagB/RpiA_transferase-like"/>
</dbReference>
<dbReference type="PANTHER" id="PTHR23407:SF1">
    <property type="entry name" value="5-FORMYLTETRAHYDROFOLATE CYCLO-LIGASE"/>
    <property type="match status" value="1"/>
</dbReference>
<dbReference type="Pfam" id="PF01812">
    <property type="entry name" value="5-FTHF_cyc-lig"/>
    <property type="match status" value="1"/>
</dbReference>
<dbReference type="NCBIfam" id="TIGR02727">
    <property type="entry name" value="MTHFS_bact"/>
    <property type="match status" value="1"/>
</dbReference>
<dbReference type="PIRSF" id="PIRSF006806">
    <property type="entry name" value="FTHF_cligase"/>
    <property type="match status" value="1"/>
</dbReference>
<evidence type="ECO:0000256" key="1">
    <source>
        <dbReference type="ARBA" id="ARBA00010638"/>
    </source>
</evidence>
<dbReference type="GO" id="GO:0005524">
    <property type="term" value="F:ATP binding"/>
    <property type="evidence" value="ECO:0007669"/>
    <property type="project" value="UniProtKB-KW"/>
</dbReference>
<dbReference type="PANTHER" id="PTHR23407">
    <property type="entry name" value="ATPASE INHIBITOR/5-FORMYLTETRAHYDROFOLATE CYCLO-LIGASE"/>
    <property type="match status" value="1"/>
</dbReference>
<dbReference type="Gene3D" id="3.40.50.10420">
    <property type="entry name" value="NagB/RpiA/CoA transferase-like"/>
    <property type="match status" value="1"/>
</dbReference>
<dbReference type="InterPro" id="IPR002698">
    <property type="entry name" value="FTHF_cligase"/>
</dbReference>
<keyword evidence="4" id="KW-0436">Ligase</keyword>
<dbReference type="GO" id="GO:0030272">
    <property type="term" value="F:5-formyltetrahydrofolate cyclo-ligase activity"/>
    <property type="evidence" value="ECO:0007669"/>
    <property type="project" value="UniProtKB-EC"/>
</dbReference>
<dbReference type="EC" id="6.3.3.2" evidence="4"/>
<comment type="caution">
    <text evidence="4">The sequence shown here is derived from an EMBL/GenBank/DDBJ whole genome shotgun (WGS) entry which is preliminary data.</text>
</comment>
<organism evidence="4">
    <name type="scientific">human gut metagenome</name>
    <dbReference type="NCBI Taxonomy" id="408170"/>
    <lineage>
        <taxon>unclassified sequences</taxon>
        <taxon>metagenomes</taxon>
        <taxon>organismal metagenomes</taxon>
    </lineage>
</organism>
<accession>K1RQG4</accession>
<dbReference type="SUPFAM" id="SSF100950">
    <property type="entry name" value="NagB/RpiA/CoA transferase-like"/>
    <property type="match status" value="1"/>
</dbReference>